<reference evidence="5" key="1">
    <citation type="submission" date="2015-10" db="EMBL/GenBank/DDBJ databases">
        <title>Genome of Paenibacillus bovis sp. nov.</title>
        <authorList>
            <person name="Wu Z."/>
            <person name="Gao C."/>
            <person name="Liu Z."/>
            <person name="Zheng H."/>
        </authorList>
    </citation>
    <scope>NUCLEOTIDE SEQUENCE [LARGE SCALE GENOMIC DNA]</scope>
    <source>
        <strain evidence="5">BD3526</strain>
    </source>
</reference>
<dbReference type="OrthoDB" id="9799092at2"/>
<dbReference type="InterPro" id="IPR050832">
    <property type="entry name" value="Bact_Acetyltransf"/>
</dbReference>
<keyword evidence="2" id="KW-0012">Acyltransferase</keyword>
<dbReference type="CDD" id="cd04301">
    <property type="entry name" value="NAT_SF"/>
    <property type="match status" value="1"/>
</dbReference>
<dbReference type="InterPro" id="IPR016181">
    <property type="entry name" value="Acyl_CoA_acyltransferase"/>
</dbReference>
<evidence type="ECO:0000313" key="4">
    <source>
        <dbReference type="EMBL" id="ANF96692.1"/>
    </source>
</evidence>
<dbReference type="PROSITE" id="PS51186">
    <property type="entry name" value="GNAT"/>
    <property type="match status" value="1"/>
</dbReference>
<keyword evidence="5" id="KW-1185">Reference proteome</keyword>
<keyword evidence="1 4" id="KW-0808">Transferase</keyword>
<dbReference type="Gene3D" id="3.40.630.30">
    <property type="match status" value="1"/>
</dbReference>
<dbReference type="KEGG" id="pbv:AR543_12170"/>
<dbReference type="InterPro" id="IPR000182">
    <property type="entry name" value="GNAT_dom"/>
</dbReference>
<dbReference type="Pfam" id="PF00583">
    <property type="entry name" value="Acetyltransf_1"/>
    <property type="match status" value="1"/>
</dbReference>
<evidence type="ECO:0000313" key="5">
    <source>
        <dbReference type="Proteomes" id="UP000078148"/>
    </source>
</evidence>
<evidence type="ECO:0000259" key="3">
    <source>
        <dbReference type="PROSITE" id="PS51186"/>
    </source>
</evidence>
<organism evidence="4 5">
    <name type="scientific">Paenibacillus bovis</name>
    <dbReference type="NCBI Taxonomy" id="1616788"/>
    <lineage>
        <taxon>Bacteria</taxon>
        <taxon>Bacillati</taxon>
        <taxon>Bacillota</taxon>
        <taxon>Bacilli</taxon>
        <taxon>Bacillales</taxon>
        <taxon>Paenibacillaceae</taxon>
        <taxon>Paenibacillus</taxon>
    </lineage>
</organism>
<reference evidence="4 5" key="2">
    <citation type="journal article" date="2016" name="Int. J. Syst. Evol. Microbiol.">
        <title>Paenibacillus bovis sp. nov., isolated from raw yak (Bos grunniens) milk.</title>
        <authorList>
            <person name="Gao C."/>
            <person name="Han J."/>
            <person name="Liu Z."/>
            <person name="Xu X."/>
            <person name="Hang F."/>
            <person name="Wu Z."/>
        </authorList>
    </citation>
    <scope>NUCLEOTIDE SEQUENCE [LARGE SCALE GENOMIC DNA]</scope>
    <source>
        <strain evidence="4 5">BD3526</strain>
    </source>
</reference>
<dbReference type="Proteomes" id="UP000078148">
    <property type="component" value="Chromosome"/>
</dbReference>
<name>A0A172ZH08_9BACL</name>
<dbReference type="PANTHER" id="PTHR43877:SF2">
    <property type="entry name" value="AMINOALKYLPHOSPHONATE N-ACETYLTRANSFERASE-RELATED"/>
    <property type="match status" value="1"/>
</dbReference>
<dbReference type="EMBL" id="CP013023">
    <property type="protein sequence ID" value="ANF96692.1"/>
    <property type="molecule type" value="Genomic_DNA"/>
</dbReference>
<dbReference type="SUPFAM" id="SSF55729">
    <property type="entry name" value="Acyl-CoA N-acyltransferases (Nat)"/>
    <property type="match status" value="1"/>
</dbReference>
<dbReference type="AlphaFoldDB" id="A0A172ZH08"/>
<evidence type="ECO:0000256" key="2">
    <source>
        <dbReference type="ARBA" id="ARBA00023315"/>
    </source>
</evidence>
<dbReference type="STRING" id="1616788.AR543_12170"/>
<dbReference type="PANTHER" id="PTHR43877">
    <property type="entry name" value="AMINOALKYLPHOSPHONATE N-ACETYLTRANSFERASE-RELATED-RELATED"/>
    <property type="match status" value="1"/>
</dbReference>
<feature type="domain" description="N-acetyltransferase" evidence="3">
    <location>
        <begin position="1"/>
        <end position="165"/>
    </location>
</feature>
<protein>
    <submittedName>
        <fullName evidence="4">Acetyltransferase</fullName>
    </submittedName>
</protein>
<dbReference type="GO" id="GO:0016747">
    <property type="term" value="F:acyltransferase activity, transferring groups other than amino-acyl groups"/>
    <property type="evidence" value="ECO:0007669"/>
    <property type="project" value="InterPro"/>
</dbReference>
<accession>A0A172ZH08</accession>
<evidence type="ECO:0000256" key="1">
    <source>
        <dbReference type="ARBA" id="ARBA00022679"/>
    </source>
</evidence>
<sequence length="165" mass="19055">MNIEILDARHAEAYRQLRLEALEQYPEAFASSYEEEKDFPVERFHKRLTGTDSTTIGAWHESELIGSVTLVYERKPKLQHRANIMAMYVKPSYRGSGIGKELMQQAIRTARSAGTIEQIYLSVMAHNEPAKRLYQALGFEAYGKDWRALKIGQTYYDEELMALFL</sequence>
<proteinExistence type="predicted"/>
<gene>
    <name evidence="4" type="ORF">AR543_12170</name>
</gene>
<dbReference type="RefSeq" id="WP_060534771.1">
    <property type="nucleotide sequence ID" value="NZ_CP013023.1"/>
</dbReference>